<organism evidence="1">
    <name type="scientific">Candidatus Kentrum sp. FW</name>
    <dbReference type="NCBI Taxonomy" id="2126338"/>
    <lineage>
        <taxon>Bacteria</taxon>
        <taxon>Pseudomonadati</taxon>
        <taxon>Pseudomonadota</taxon>
        <taxon>Gammaproteobacteria</taxon>
        <taxon>Candidatus Kentrum</taxon>
    </lineage>
</organism>
<accession>A0A450U362</accession>
<evidence type="ECO:0000313" key="1">
    <source>
        <dbReference type="EMBL" id="VFJ77564.1"/>
    </source>
</evidence>
<name>A0A450U362_9GAMM</name>
<dbReference type="EMBL" id="CAADFE010000129">
    <property type="protein sequence ID" value="VFJ77564.1"/>
    <property type="molecule type" value="Genomic_DNA"/>
</dbReference>
<protein>
    <submittedName>
        <fullName evidence="1">Uncharacterized protein</fullName>
    </submittedName>
</protein>
<proteinExistence type="predicted"/>
<sequence length="548" mass="61977">MSEKIFFPMSQVLGYGSELADALLQYPRLKREGNESGLDYFRNMWGEWMSRCPHARHLCFADITFFPEGSLTTEDALSLIIAPATDAENGNKNVENYKEALLDKYIGAGFTMAAHEVFRSGLPSSEGSLPPQTSSDLNEFFRRKGTSSSDIEDSLLVGKFHVYAEPIAQMVSSDRVCFSVGETSTYKKPVSTTMISARPISEHFSKWCEVFDREAREGRLRSAEGGSLHWTIVCPVGNRNPKNPSDYTLISCLFLGFDAALNEVQWHESLRYITLHLYEANAAARANRIGQVRIQATFAHQTSAVIDSILDSMVRLPEDIRRDMGGILMAKLYLLRETIHSYRVKSSRRDPGPFLYPWREGENPLAVYRDIGIQLGLARCEEAPREEQKVREMGSLARMPEYQPSQPGFDGFRRLFEDIPPVSPDVCRELQHSFFAVIILLVFKQAVYHTVRARKIGGNPSAKISVRIEDRGDGVLFSCGIMNPPVTQHDEEFAAKDREELLNLANRLSRLPERPNTYSVEGPRFSKRDACWKTRICIYEKRDSGAES</sequence>
<gene>
    <name evidence="1" type="ORF">BECKFW1821C_GA0114237_112910</name>
</gene>
<reference evidence="1" key="1">
    <citation type="submission" date="2019-02" db="EMBL/GenBank/DDBJ databases">
        <authorList>
            <person name="Gruber-Vodicka R. H."/>
            <person name="Seah K. B. B."/>
        </authorList>
    </citation>
    <scope>NUCLEOTIDE SEQUENCE</scope>
    <source>
        <strain evidence="1">BECK_BZ131</strain>
    </source>
</reference>
<dbReference type="AlphaFoldDB" id="A0A450U362"/>